<accession>A0AA92U7H3</accession>
<evidence type="ECO:0000313" key="1">
    <source>
        <dbReference type="EMBL" id="RGW77193.1"/>
    </source>
</evidence>
<dbReference type="EMBL" id="QSAV01000038">
    <property type="protein sequence ID" value="RGW77193.1"/>
    <property type="molecule type" value="Genomic_DNA"/>
</dbReference>
<dbReference type="RefSeq" id="WP_118153884.1">
    <property type="nucleotide sequence ID" value="NZ_QSAV01000038.1"/>
</dbReference>
<reference evidence="1 2" key="1">
    <citation type="submission" date="2018-08" db="EMBL/GenBank/DDBJ databases">
        <title>A genome reference for cultivated species of the human gut microbiota.</title>
        <authorList>
            <person name="Zou Y."/>
            <person name="Xue W."/>
            <person name="Luo G."/>
        </authorList>
    </citation>
    <scope>NUCLEOTIDE SEQUENCE [LARGE SCALE GENOMIC DNA]</scope>
    <source>
        <strain evidence="1 2">AF10-17</strain>
    </source>
</reference>
<dbReference type="Proteomes" id="UP000285776">
    <property type="component" value="Unassembled WGS sequence"/>
</dbReference>
<protein>
    <submittedName>
        <fullName evidence="1">Uncharacterized protein</fullName>
    </submittedName>
</protein>
<dbReference type="AlphaFoldDB" id="A0AA92U7H3"/>
<evidence type="ECO:0000313" key="2">
    <source>
        <dbReference type="Proteomes" id="UP000285776"/>
    </source>
</evidence>
<sequence>MKILFIAPSYLGLYKPIYEELCKQGHKVTCLIQDDFKSDPYLKMGFFLIRLFNLLKWKLKKVPLMYWKNKCKNKDLDQKFDVLFVIQGTTFDPYLLNYLKKRNPNIKSSLYIWDSNRWYDFFRNAKYFDKVFSFDLHDVEKSKFTNTSFLPFYWTEDLADANVAVKYTISSIGTNHHGRLAIYKKVYFQLQKMGISNYIKLVVKCSPTSFRKKIRLLKLCLFRKREAIDEFKVNSGELSFPFVTNKMYSSEEYNKIILQSKAVLDTDNPTQFGTTPRLIWALAANKHIYTTNTFVVNFPFFNSDYIHIISRENPILDVTLLDKKLSTSPRESILNLRIDNWVKNFIE</sequence>
<organism evidence="1 2">
    <name type="scientific">Segatella copri</name>
    <dbReference type="NCBI Taxonomy" id="165179"/>
    <lineage>
        <taxon>Bacteria</taxon>
        <taxon>Pseudomonadati</taxon>
        <taxon>Bacteroidota</taxon>
        <taxon>Bacteroidia</taxon>
        <taxon>Bacteroidales</taxon>
        <taxon>Prevotellaceae</taxon>
        <taxon>Segatella</taxon>
    </lineage>
</organism>
<name>A0AA92U7H3_9BACT</name>
<gene>
    <name evidence="1" type="ORF">DWV53_11190</name>
</gene>
<proteinExistence type="predicted"/>
<comment type="caution">
    <text evidence="1">The sequence shown here is derived from an EMBL/GenBank/DDBJ whole genome shotgun (WGS) entry which is preliminary data.</text>
</comment>